<keyword evidence="3" id="KW-1185">Reference proteome</keyword>
<proteinExistence type="predicted"/>
<dbReference type="EMBL" id="SESI01000001">
    <property type="protein sequence ID" value="TQQ81427.1"/>
    <property type="molecule type" value="Genomic_DNA"/>
</dbReference>
<feature type="compositionally biased region" description="Low complexity" evidence="1">
    <location>
        <begin position="488"/>
        <end position="498"/>
    </location>
</feature>
<name>A0A544QPQ8_9EURY</name>
<feature type="compositionally biased region" description="Low complexity" evidence="1">
    <location>
        <begin position="368"/>
        <end position="413"/>
    </location>
</feature>
<feature type="compositionally biased region" description="Acidic residues" evidence="1">
    <location>
        <begin position="515"/>
        <end position="531"/>
    </location>
</feature>
<feature type="compositionally biased region" description="Acidic residues" evidence="1">
    <location>
        <begin position="1"/>
        <end position="11"/>
    </location>
</feature>
<feature type="compositionally biased region" description="Low complexity" evidence="1">
    <location>
        <begin position="265"/>
        <end position="304"/>
    </location>
</feature>
<evidence type="ECO:0000313" key="2">
    <source>
        <dbReference type="EMBL" id="TQQ81427.1"/>
    </source>
</evidence>
<organism evidence="2 3">
    <name type="scientific">Halonotius roseus</name>
    <dbReference type="NCBI Taxonomy" id="2511997"/>
    <lineage>
        <taxon>Archaea</taxon>
        <taxon>Methanobacteriati</taxon>
        <taxon>Methanobacteriota</taxon>
        <taxon>Stenosarchaea group</taxon>
        <taxon>Halobacteria</taxon>
        <taxon>Halobacteriales</taxon>
        <taxon>Haloferacaceae</taxon>
        <taxon>Halonotius</taxon>
    </lineage>
</organism>
<protein>
    <recommendedName>
        <fullName evidence="4">Rpa-associated protein</fullName>
    </recommendedName>
</protein>
<feature type="region of interest" description="Disordered" evidence="1">
    <location>
        <begin position="1"/>
        <end position="26"/>
    </location>
</feature>
<feature type="compositionally biased region" description="Low complexity" evidence="1">
    <location>
        <begin position="334"/>
        <end position="361"/>
    </location>
</feature>
<gene>
    <name evidence="2" type="ORF">EWF95_00315</name>
</gene>
<evidence type="ECO:0000256" key="1">
    <source>
        <dbReference type="SAM" id="MobiDB-lite"/>
    </source>
</evidence>
<evidence type="ECO:0000313" key="3">
    <source>
        <dbReference type="Proteomes" id="UP000315385"/>
    </source>
</evidence>
<evidence type="ECO:0008006" key="4">
    <source>
        <dbReference type="Google" id="ProtNLM"/>
    </source>
</evidence>
<feature type="compositionally biased region" description="Acidic residues" evidence="1">
    <location>
        <begin position="414"/>
        <end position="442"/>
    </location>
</feature>
<feature type="region of interest" description="Disordered" evidence="1">
    <location>
        <begin position="238"/>
        <end position="563"/>
    </location>
</feature>
<accession>A0A544QPQ8</accession>
<feature type="compositionally biased region" description="Low complexity" evidence="1">
    <location>
        <begin position="12"/>
        <end position="22"/>
    </location>
</feature>
<dbReference type="RefSeq" id="WP_142442000.1">
    <property type="nucleotide sequence ID" value="NZ_SESI01000001.1"/>
</dbReference>
<dbReference type="OrthoDB" id="214631at2157"/>
<comment type="caution">
    <text evidence="2">The sequence shown here is derived from an EMBL/GenBank/DDBJ whole genome shotgun (WGS) entry which is preliminary data.</text>
</comment>
<sequence>MSTNEEADSETTDSTNDATADAGPGTREVAYRLFATEFEDSELSYSESDEERAPNYVVTPTGLRLNRLFAVGVLTEVERINTDTLRGRIVDPTGAFVTYAGQYQPEAQAFLDGADSPSFVAITGKARTFEPEDSDRIFTSVRPESLSEVDADTRDRWTVSAAEATLERVAVVGAALDSDLRGEELRVALETAGVDTPLAAGIPRALDYYGTTTAYLEAIRQCAVDALEVVAGEREEVRPVDVAPDEGGTATLGPLPEVGIDLSGTAIEAAPTSEEPEPETATAEASTPAADSASESAEPSDPTATQPTESPDPTATTDAETDTAEADAPESTVSATESNEPTTEPTTSTATETAAESTTTAESDDSSTTDTATESTTAEPSTTAETESSTEPDTTSSSAADTDTATSESSEPAATDDVDESADDAEMYQLDDEEREELESEFGADFSSGNEVDPAGEADIDVPDADELAAEVEDDSEPSDGGVESTNDAAEPATSEPTETTESDDSTESLGSFEDTIDDTDESSAETDAEPAETTSESTASTDAASDDAAASGDGDADAVDLEDTAVELMADLDDGDGADREAVVDAVVDAHGAERAAVEDAIDDALMGGRCYEPDDGTLKPI</sequence>
<dbReference type="AlphaFoldDB" id="A0A544QPQ8"/>
<dbReference type="Proteomes" id="UP000315385">
    <property type="component" value="Unassembled WGS sequence"/>
</dbReference>
<feature type="compositionally biased region" description="Acidic residues" evidence="1">
    <location>
        <begin position="454"/>
        <end position="478"/>
    </location>
</feature>
<feature type="compositionally biased region" description="Low complexity" evidence="1">
    <location>
        <begin position="532"/>
        <end position="554"/>
    </location>
</feature>
<feature type="compositionally biased region" description="Acidic residues" evidence="1">
    <location>
        <begin position="319"/>
        <end position="328"/>
    </location>
</feature>
<reference evidence="2 3" key="1">
    <citation type="submission" date="2019-02" db="EMBL/GenBank/DDBJ databases">
        <title>Halonotius sp. a new haloqrchaeon isolated from saline water.</title>
        <authorList>
            <person name="Duran-Viseras A."/>
            <person name="Sanchez-Porro C."/>
            <person name="Ventosa A."/>
        </authorList>
    </citation>
    <scope>NUCLEOTIDE SEQUENCE [LARGE SCALE GENOMIC DNA]</scope>
    <source>
        <strain evidence="2 3">F9-27</strain>
    </source>
</reference>